<accession>A0ABW6BD23</accession>
<sequence length="174" mass="20077">MKTRTILLFLIVGFSSCKMDDAAKQREAIVVRELVLLRTEGLALAEFVGAKSLDADVIQLGEQLRAYYQQTHPDFLQACTGSQIDLNDADFDSLWTNISDRFVSDDQSMESLCLQLCDENIRASIKLYEDIIRTRESEKISYFSFIALPDLYNQQQQLHKVRSHFRAQQMQISW</sequence>
<dbReference type="RefSeq" id="WP_320184430.1">
    <property type="nucleotide sequence ID" value="NZ_CP138332.1"/>
</dbReference>
<keyword evidence="2" id="KW-1185">Reference proteome</keyword>
<organism evidence="1 2">
    <name type="scientific">Sphingobacterium bambusae</name>
    <dbReference type="NCBI Taxonomy" id="662858"/>
    <lineage>
        <taxon>Bacteria</taxon>
        <taxon>Pseudomonadati</taxon>
        <taxon>Bacteroidota</taxon>
        <taxon>Sphingobacteriia</taxon>
        <taxon>Sphingobacteriales</taxon>
        <taxon>Sphingobacteriaceae</taxon>
        <taxon>Sphingobacterium</taxon>
    </lineage>
</organism>
<gene>
    <name evidence="1" type="ORF">ACFS7Y_01055</name>
</gene>
<name>A0ABW6BD23_9SPHI</name>
<proteinExistence type="predicted"/>
<reference evidence="2" key="1">
    <citation type="journal article" date="2019" name="Int. J. Syst. Evol. Microbiol.">
        <title>The Global Catalogue of Microorganisms (GCM) 10K type strain sequencing project: providing services to taxonomists for standard genome sequencing and annotation.</title>
        <authorList>
            <consortium name="The Broad Institute Genomics Platform"/>
            <consortium name="The Broad Institute Genome Sequencing Center for Infectious Disease"/>
            <person name="Wu L."/>
            <person name="Ma J."/>
        </authorList>
    </citation>
    <scope>NUCLEOTIDE SEQUENCE [LARGE SCALE GENOMIC DNA]</scope>
    <source>
        <strain evidence="2">KCTC 22814</strain>
    </source>
</reference>
<dbReference type="PROSITE" id="PS51257">
    <property type="entry name" value="PROKAR_LIPOPROTEIN"/>
    <property type="match status" value="1"/>
</dbReference>
<protein>
    <recommendedName>
        <fullName evidence="3">DUF4142 domain-containing protein</fullName>
    </recommendedName>
</protein>
<dbReference type="EMBL" id="JBHUPB010000002">
    <property type="protein sequence ID" value="MFD2965954.1"/>
    <property type="molecule type" value="Genomic_DNA"/>
</dbReference>
<evidence type="ECO:0000313" key="1">
    <source>
        <dbReference type="EMBL" id="MFD2965954.1"/>
    </source>
</evidence>
<comment type="caution">
    <text evidence="1">The sequence shown here is derived from an EMBL/GenBank/DDBJ whole genome shotgun (WGS) entry which is preliminary data.</text>
</comment>
<evidence type="ECO:0000313" key="2">
    <source>
        <dbReference type="Proteomes" id="UP001597525"/>
    </source>
</evidence>
<evidence type="ECO:0008006" key="3">
    <source>
        <dbReference type="Google" id="ProtNLM"/>
    </source>
</evidence>
<dbReference type="Proteomes" id="UP001597525">
    <property type="component" value="Unassembled WGS sequence"/>
</dbReference>